<reference evidence="4" key="2">
    <citation type="submission" date="2018-10" db="UniProtKB">
        <authorList>
            <consortium name="EnsemblPlants"/>
        </authorList>
    </citation>
    <scope>IDENTIFICATION</scope>
</reference>
<keyword evidence="1" id="KW-0496">Mitochondrion</keyword>
<evidence type="ECO:0000256" key="1">
    <source>
        <dbReference type="ARBA" id="ARBA00023128"/>
    </source>
</evidence>
<dbReference type="STRING" id="4565.A0A3B6N041"/>
<dbReference type="Gramene" id="TraesJUL5D03G03224680.3">
    <property type="protein sequence ID" value="TraesJUL5D03G03224680.3"/>
    <property type="gene ID" value="TraesJUL5D03G03224680"/>
</dbReference>
<evidence type="ECO:0000313" key="4">
    <source>
        <dbReference type="EnsemblPlants" id="TraesCS5D02G452600.1"/>
    </source>
</evidence>
<proteinExistence type="predicted"/>
<dbReference type="Gramene" id="TraesPARA_EIv1.0_1864870.4">
    <property type="protein sequence ID" value="TraesPARA_EIv1.0_1864870.4.CDS"/>
    <property type="gene ID" value="TraesPARA_EIv1.0_1864870"/>
</dbReference>
<dbReference type="OrthoDB" id="284292at2759"/>
<evidence type="ECO:0000256" key="3">
    <source>
        <dbReference type="SAM" id="MobiDB-lite"/>
    </source>
</evidence>
<dbReference type="Proteomes" id="UP000019116">
    <property type="component" value="Chromosome 5D"/>
</dbReference>
<dbReference type="Gene3D" id="1.10.150.250">
    <property type="entry name" value="Flavinator of succinate dehydrogenase"/>
    <property type="match status" value="1"/>
</dbReference>
<feature type="region of interest" description="Disordered" evidence="3">
    <location>
        <begin position="166"/>
        <end position="205"/>
    </location>
</feature>
<dbReference type="PANTHER" id="PTHR12469:SF2">
    <property type="entry name" value="SUCCINATE DEHYDROGENASE ASSEMBLY FACTOR 2, MITOCHONDRIAL"/>
    <property type="match status" value="1"/>
</dbReference>
<dbReference type="GO" id="GO:0006121">
    <property type="term" value="P:mitochondrial electron transport, succinate to ubiquinone"/>
    <property type="evidence" value="ECO:0000318"/>
    <property type="project" value="GO_Central"/>
</dbReference>
<organism evidence="4">
    <name type="scientific">Triticum aestivum</name>
    <name type="common">Wheat</name>
    <dbReference type="NCBI Taxonomy" id="4565"/>
    <lineage>
        <taxon>Eukaryota</taxon>
        <taxon>Viridiplantae</taxon>
        <taxon>Streptophyta</taxon>
        <taxon>Embryophyta</taxon>
        <taxon>Tracheophyta</taxon>
        <taxon>Spermatophyta</taxon>
        <taxon>Magnoliopsida</taxon>
        <taxon>Liliopsida</taxon>
        <taxon>Poales</taxon>
        <taxon>Poaceae</taxon>
        <taxon>BOP clade</taxon>
        <taxon>Pooideae</taxon>
        <taxon>Triticodae</taxon>
        <taxon>Triticeae</taxon>
        <taxon>Triticinae</taxon>
        <taxon>Triticum</taxon>
    </lineage>
</organism>
<dbReference type="FunFam" id="1.10.150.250:FF:000004">
    <property type="entry name" value="Succinate dehydrogenase assembly factor 2, mitochondrial"/>
    <property type="match status" value="1"/>
</dbReference>
<dbReference type="Pfam" id="PF03937">
    <property type="entry name" value="Sdh5"/>
    <property type="match status" value="1"/>
</dbReference>
<sequence>MAATLLRRALHLRRALPSPASSRALLPAASSRLLSVTASTQQNTAGTAIDLSNDESRRRLVNRCVSPIAPSSLQPLGRQVRMLTGRPRACSLMYRSKQRGFLELDLVLGTWVEQHVRSMDEANIRSLLQILDLENPDLWKWLTGQEQAPETVNSNPVFAAIKSKVTDNLSKHSSPETRSAPGQPWVRGWDDKDKRGLDGPKYGNQ</sequence>
<protein>
    <recommendedName>
        <fullName evidence="6">Succinate dehydrogenase assembly factor 2, mitochondrial</fullName>
    </recommendedName>
</protein>
<dbReference type="InterPro" id="IPR036714">
    <property type="entry name" value="SDH_sf"/>
</dbReference>
<dbReference type="Gramene" id="TraesCLE_scaffold_103550_01G000400.1">
    <property type="protein sequence ID" value="TraesCLE_scaffold_103550_01G000400.1"/>
    <property type="gene ID" value="TraesCLE_scaffold_103550_01G000400"/>
</dbReference>
<accession>A0A3B6N041</accession>
<reference evidence="4" key="1">
    <citation type="submission" date="2018-08" db="EMBL/GenBank/DDBJ databases">
        <authorList>
            <person name="Rossello M."/>
        </authorList>
    </citation>
    <scope>NUCLEOTIDE SEQUENCE [LARGE SCALE GENOMIC DNA]</scope>
    <source>
        <strain evidence="4">cv. Chinese Spring</strain>
    </source>
</reference>
<evidence type="ECO:0000256" key="2">
    <source>
        <dbReference type="ARBA" id="ARBA00023186"/>
    </source>
</evidence>
<dbReference type="SMR" id="A0A3B6N041"/>
<dbReference type="Gramene" id="TraesCS5D03G0992900.2">
    <property type="protein sequence ID" value="TraesCS5D03G0992900.2.CDS"/>
    <property type="gene ID" value="TraesCS5D03G0992900"/>
</dbReference>
<dbReference type="Gramene" id="TraesROB_scaffold_107250_01G000100.1">
    <property type="protein sequence ID" value="TraesROB_scaffold_107250_01G000100.1"/>
    <property type="gene ID" value="TraesROB_scaffold_107250_01G000100"/>
</dbReference>
<dbReference type="Gramene" id="TraesLAC5D03G03155380.2">
    <property type="protein sequence ID" value="TraesLAC5D03G03155380.2"/>
    <property type="gene ID" value="TraesLAC5D03G03155380"/>
</dbReference>
<dbReference type="GO" id="GO:0006099">
    <property type="term" value="P:tricarboxylic acid cycle"/>
    <property type="evidence" value="ECO:0000318"/>
    <property type="project" value="GO_Central"/>
</dbReference>
<dbReference type="PANTHER" id="PTHR12469">
    <property type="entry name" value="PROTEIN EMI5 HOMOLOG, MITOCHONDRIAL"/>
    <property type="match status" value="1"/>
</dbReference>
<evidence type="ECO:0000313" key="5">
    <source>
        <dbReference type="Proteomes" id="UP000019116"/>
    </source>
</evidence>
<dbReference type="InterPro" id="IPR005631">
    <property type="entry name" value="SDH"/>
</dbReference>
<gene>
    <name evidence="4" type="primary">LOC123123242</name>
</gene>
<dbReference type="GO" id="GO:0034553">
    <property type="term" value="P:mitochondrial respiratory chain complex II assembly"/>
    <property type="evidence" value="ECO:0000318"/>
    <property type="project" value="GO_Central"/>
</dbReference>
<keyword evidence="2" id="KW-0143">Chaperone</keyword>
<dbReference type="Gramene" id="TraesCS5D02G452600.1">
    <property type="protein sequence ID" value="TraesCS5D02G452600.1"/>
    <property type="gene ID" value="TraesCS5D02G452600"/>
</dbReference>
<dbReference type="Gramene" id="TraesLDM5D03G03204470.3">
    <property type="protein sequence ID" value="TraesLDM5D03G03204470.3"/>
    <property type="gene ID" value="TraesLDM5D03G03204470"/>
</dbReference>
<name>A0A3B6N041_WHEAT</name>
<dbReference type="AlphaFoldDB" id="A0A3B6N041"/>
<evidence type="ECO:0008006" key="6">
    <source>
        <dbReference type="Google" id="ProtNLM"/>
    </source>
</evidence>
<keyword evidence="5" id="KW-1185">Reference proteome</keyword>
<dbReference type="GO" id="GO:0005739">
    <property type="term" value="C:mitochondrion"/>
    <property type="evidence" value="ECO:0000318"/>
    <property type="project" value="GO_Central"/>
</dbReference>
<dbReference type="EnsemblPlants" id="TraesCS5D02G452600.1">
    <property type="protein sequence ID" value="TraesCS5D02G452600.1"/>
    <property type="gene ID" value="TraesCS5D02G452600"/>
</dbReference>
<dbReference type="Gramene" id="TraesCAD_scaffold_109911_01G000100.1">
    <property type="protein sequence ID" value="TraesCAD_scaffold_109911_01G000100.1"/>
    <property type="gene ID" value="TraesCAD_scaffold_109911_01G000100"/>
</dbReference>
<dbReference type="PaxDb" id="4565-Traes_5DL_5DE2607B8.1"/>
<dbReference type="SUPFAM" id="SSF109910">
    <property type="entry name" value="YgfY-like"/>
    <property type="match status" value="1"/>
</dbReference>
<dbReference type="Gramene" id="TraesWEE_scaffold_109832_01G000100.1">
    <property type="protein sequence ID" value="TraesWEE_scaffold_109832_01G000100.1"/>
    <property type="gene ID" value="TraesWEE_scaffold_109832_01G000100"/>
</dbReference>
<feature type="compositionally biased region" description="Basic and acidic residues" evidence="3">
    <location>
        <begin position="188"/>
        <end position="198"/>
    </location>
</feature>